<dbReference type="GO" id="GO:0045892">
    <property type="term" value="P:negative regulation of DNA-templated transcription"/>
    <property type="evidence" value="ECO:0007669"/>
    <property type="project" value="TreeGrafter"/>
</dbReference>
<dbReference type="PROSITE" id="PS51078">
    <property type="entry name" value="ICLR_ED"/>
    <property type="match status" value="1"/>
</dbReference>
<dbReference type="InterPro" id="IPR005471">
    <property type="entry name" value="Tscrpt_reg_IclR_N"/>
</dbReference>
<keyword evidence="2" id="KW-0238">DNA-binding</keyword>
<dbReference type="PANTHER" id="PTHR30136:SF24">
    <property type="entry name" value="HTH-TYPE TRANSCRIPTIONAL REPRESSOR ALLR"/>
    <property type="match status" value="1"/>
</dbReference>
<dbReference type="Proteomes" id="UP000474757">
    <property type="component" value="Unassembled WGS sequence"/>
</dbReference>
<dbReference type="Gene3D" id="3.30.450.40">
    <property type="match status" value="1"/>
</dbReference>
<dbReference type="InterPro" id="IPR014757">
    <property type="entry name" value="Tscrpt_reg_IclR_C"/>
</dbReference>
<dbReference type="SUPFAM" id="SSF55781">
    <property type="entry name" value="GAF domain-like"/>
    <property type="match status" value="1"/>
</dbReference>
<evidence type="ECO:0000256" key="2">
    <source>
        <dbReference type="ARBA" id="ARBA00023125"/>
    </source>
</evidence>
<comment type="caution">
    <text evidence="6">The sequence shown here is derived from an EMBL/GenBank/DDBJ whole genome shotgun (WGS) entry which is preliminary data.</text>
</comment>
<keyword evidence="7" id="KW-1185">Reference proteome</keyword>
<dbReference type="InterPro" id="IPR036390">
    <property type="entry name" value="WH_DNA-bd_sf"/>
</dbReference>
<reference evidence="6 7" key="1">
    <citation type="submission" date="2020-02" db="EMBL/GenBank/DDBJ databases">
        <title>Pseudoroseicyclus tamarix, sp. nov., isolated from offshore sediment of a Tamarix chinensis forest.</title>
        <authorList>
            <person name="Gai Y."/>
        </authorList>
    </citation>
    <scope>NUCLEOTIDE SEQUENCE [LARGE SCALE GENOMIC DNA]</scope>
    <source>
        <strain evidence="6 7">CLL3-39</strain>
    </source>
</reference>
<dbReference type="RefSeq" id="WP_163890449.1">
    <property type="nucleotide sequence ID" value="NZ_JAAFYS010000001.1"/>
</dbReference>
<keyword evidence="1" id="KW-0805">Transcription regulation</keyword>
<keyword evidence="3" id="KW-0804">Transcription</keyword>
<evidence type="ECO:0000256" key="1">
    <source>
        <dbReference type="ARBA" id="ARBA00023015"/>
    </source>
</evidence>
<dbReference type="InterPro" id="IPR029016">
    <property type="entry name" value="GAF-like_dom_sf"/>
</dbReference>
<dbReference type="EMBL" id="JAAGAB010000001">
    <property type="protein sequence ID" value="NDV00269.1"/>
    <property type="molecule type" value="Genomic_DNA"/>
</dbReference>
<feature type="domain" description="IclR-ED" evidence="5">
    <location>
        <begin position="88"/>
        <end position="267"/>
    </location>
</feature>
<dbReference type="AlphaFoldDB" id="A0A6B2JUH8"/>
<dbReference type="Gene3D" id="1.10.10.10">
    <property type="entry name" value="Winged helix-like DNA-binding domain superfamily/Winged helix DNA-binding domain"/>
    <property type="match status" value="1"/>
</dbReference>
<sequence length="267" mass="28745">MSLIEAENAEAAGADAGEGRDAATIGVLVKAFRALEVVAEIGEPMPLRDIAKATGLPKGTLFRILQTLTTLGYAAQVEETGFYYLTGRLSWLGRNAREDDLKMLALPVMKALHEEFNETINLGVLEGTYVYYVAVLEAERPLSWRVPTGTRDTYYSTALGRAIAAHLEPPQREALIGHTDLRSRTAHTIKDKAELGRILDAVQEKGVAVDLEENDDGVVCLGVPIFLGGRVAASISVSVPTNRYSAPLGEALTARLQGLALDFPAPD</sequence>
<evidence type="ECO:0000259" key="4">
    <source>
        <dbReference type="PROSITE" id="PS51077"/>
    </source>
</evidence>
<accession>A0A6B2JUH8</accession>
<protein>
    <submittedName>
        <fullName evidence="6">IclR family transcriptional regulator</fullName>
    </submittedName>
</protein>
<dbReference type="GO" id="GO:0003700">
    <property type="term" value="F:DNA-binding transcription factor activity"/>
    <property type="evidence" value="ECO:0007669"/>
    <property type="project" value="TreeGrafter"/>
</dbReference>
<dbReference type="Pfam" id="PF01614">
    <property type="entry name" value="IclR_C"/>
    <property type="match status" value="1"/>
</dbReference>
<dbReference type="SUPFAM" id="SSF46785">
    <property type="entry name" value="Winged helix' DNA-binding domain"/>
    <property type="match status" value="1"/>
</dbReference>
<evidence type="ECO:0000313" key="7">
    <source>
        <dbReference type="Proteomes" id="UP000474757"/>
    </source>
</evidence>
<evidence type="ECO:0000313" key="6">
    <source>
        <dbReference type="EMBL" id="NDV00269.1"/>
    </source>
</evidence>
<dbReference type="PANTHER" id="PTHR30136">
    <property type="entry name" value="HELIX-TURN-HELIX TRANSCRIPTIONAL REGULATOR, ICLR FAMILY"/>
    <property type="match status" value="1"/>
</dbReference>
<gene>
    <name evidence="6" type="ORF">GZA08_04705</name>
</gene>
<evidence type="ECO:0000259" key="5">
    <source>
        <dbReference type="PROSITE" id="PS51078"/>
    </source>
</evidence>
<proteinExistence type="predicted"/>
<organism evidence="6 7">
    <name type="scientific">Pseudoroseicyclus tamaricis</name>
    <dbReference type="NCBI Taxonomy" id="2705421"/>
    <lineage>
        <taxon>Bacteria</taxon>
        <taxon>Pseudomonadati</taxon>
        <taxon>Pseudomonadota</taxon>
        <taxon>Alphaproteobacteria</taxon>
        <taxon>Rhodobacterales</taxon>
        <taxon>Paracoccaceae</taxon>
        <taxon>Pseudoroseicyclus</taxon>
    </lineage>
</organism>
<dbReference type="SMART" id="SM00346">
    <property type="entry name" value="HTH_ICLR"/>
    <property type="match status" value="1"/>
</dbReference>
<dbReference type="InterPro" id="IPR036388">
    <property type="entry name" value="WH-like_DNA-bd_sf"/>
</dbReference>
<evidence type="ECO:0000256" key="3">
    <source>
        <dbReference type="ARBA" id="ARBA00023163"/>
    </source>
</evidence>
<feature type="domain" description="HTH iclR-type" evidence="4">
    <location>
        <begin position="25"/>
        <end position="87"/>
    </location>
</feature>
<dbReference type="PROSITE" id="PS51077">
    <property type="entry name" value="HTH_ICLR"/>
    <property type="match status" value="1"/>
</dbReference>
<name>A0A6B2JUH8_9RHOB</name>
<dbReference type="Pfam" id="PF09339">
    <property type="entry name" value="HTH_IclR"/>
    <property type="match status" value="1"/>
</dbReference>
<dbReference type="InterPro" id="IPR050707">
    <property type="entry name" value="HTH_MetabolicPath_Reg"/>
</dbReference>
<dbReference type="GO" id="GO:0003677">
    <property type="term" value="F:DNA binding"/>
    <property type="evidence" value="ECO:0007669"/>
    <property type="project" value="UniProtKB-KW"/>
</dbReference>